<dbReference type="Gene3D" id="3.40.50.720">
    <property type="entry name" value="NAD(P)-binding Rossmann-like Domain"/>
    <property type="match status" value="1"/>
</dbReference>
<feature type="domain" description="GFO/IDH/MocA-like oxidoreductase" evidence="4">
    <location>
        <begin position="137"/>
        <end position="271"/>
    </location>
</feature>
<dbReference type="SUPFAM" id="SSF55347">
    <property type="entry name" value="Glyceraldehyde-3-phosphate dehydrogenase-like, C-terminal domain"/>
    <property type="match status" value="1"/>
</dbReference>
<accession>A0AAP6BLU0</accession>
<protein>
    <submittedName>
        <fullName evidence="5">Gfo/Idh/MocA family oxidoreductase</fullName>
    </submittedName>
</protein>
<keyword evidence="7" id="KW-1185">Reference proteome</keyword>
<dbReference type="RefSeq" id="WP_010360052.1">
    <property type="nucleotide sequence ID" value="NZ_BCMK01000008.1"/>
</dbReference>
<dbReference type="PANTHER" id="PTHR43818:SF11">
    <property type="entry name" value="BCDNA.GH03377"/>
    <property type="match status" value="1"/>
</dbReference>
<dbReference type="GO" id="GO:0016491">
    <property type="term" value="F:oxidoreductase activity"/>
    <property type="evidence" value="ECO:0007669"/>
    <property type="project" value="UniProtKB-KW"/>
</dbReference>
<feature type="region of interest" description="Disordered" evidence="2">
    <location>
        <begin position="353"/>
        <end position="372"/>
    </location>
</feature>
<evidence type="ECO:0000313" key="6">
    <source>
        <dbReference type="EMBL" id="MDX3022169.1"/>
    </source>
</evidence>
<dbReference type="Pfam" id="PF22725">
    <property type="entry name" value="GFO_IDH_MocA_C3"/>
    <property type="match status" value="1"/>
</dbReference>
<keyword evidence="1" id="KW-0560">Oxidoreductase</keyword>
<evidence type="ECO:0000313" key="5">
    <source>
        <dbReference type="EMBL" id="MDX2966923.1"/>
    </source>
</evidence>
<dbReference type="AlphaFoldDB" id="A0AAP6BLU0"/>
<dbReference type="GO" id="GO:0000166">
    <property type="term" value="F:nucleotide binding"/>
    <property type="evidence" value="ECO:0007669"/>
    <property type="project" value="InterPro"/>
</dbReference>
<dbReference type="InterPro" id="IPR036291">
    <property type="entry name" value="NAD(P)-bd_dom_sf"/>
</dbReference>
<feature type="domain" description="Gfo/Idh/MocA-like oxidoreductase N-terminal" evidence="3">
    <location>
        <begin position="11"/>
        <end position="126"/>
    </location>
</feature>
<dbReference type="SUPFAM" id="SSF51735">
    <property type="entry name" value="NAD(P)-binding Rossmann-fold domains"/>
    <property type="match status" value="1"/>
</dbReference>
<evidence type="ECO:0000256" key="1">
    <source>
        <dbReference type="ARBA" id="ARBA00023002"/>
    </source>
</evidence>
<dbReference type="PANTHER" id="PTHR43818">
    <property type="entry name" value="BCDNA.GH03377"/>
    <property type="match status" value="1"/>
</dbReference>
<dbReference type="EMBL" id="JARAWP010000019">
    <property type="protein sequence ID" value="MDX3022169.1"/>
    <property type="molecule type" value="Genomic_DNA"/>
</dbReference>
<evidence type="ECO:0000259" key="4">
    <source>
        <dbReference type="Pfam" id="PF22725"/>
    </source>
</evidence>
<dbReference type="Gene3D" id="3.30.360.10">
    <property type="entry name" value="Dihydrodipicolinate Reductase, domain 2"/>
    <property type="match status" value="1"/>
</dbReference>
<organism evidence="5 8">
    <name type="scientific">Streptomyces acidiscabies</name>
    <dbReference type="NCBI Taxonomy" id="42234"/>
    <lineage>
        <taxon>Bacteria</taxon>
        <taxon>Bacillati</taxon>
        <taxon>Actinomycetota</taxon>
        <taxon>Actinomycetes</taxon>
        <taxon>Kitasatosporales</taxon>
        <taxon>Streptomycetaceae</taxon>
        <taxon>Streptomyces</taxon>
    </lineage>
</organism>
<evidence type="ECO:0000256" key="2">
    <source>
        <dbReference type="SAM" id="MobiDB-lite"/>
    </source>
</evidence>
<dbReference type="InterPro" id="IPR000683">
    <property type="entry name" value="Gfo/Idh/MocA-like_OxRdtase_N"/>
</dbReference>
<reference evidence="5 7" key="1">
    <citation type="journal article" date="2023" name="Microb. Genom.">
        <title>Mesoterricola silvestris gen. nov., sp. nov., Mesoterricola sediminis sp. nov., Geothrix oryzae sp. nov., Geothrix edaphica sp. nov., Geothrix rubra sp. nov., and Geothrix limicola sp. nov., six novel members of Acidobacteriota isolated from soils.</title>
        <authorList>
            <person name="Weisberg A.J."/>
            <person name="Pearce E."/>
            <person name="Kramer C.G."/>
            <person name="Chang J.H."/>
            <person name="Clarke C.R."/>
        </authorList>
    </citation>
    <scope>NUCLEOTIDE SEQUENCE</scope>
    <source>
        <strain evidence="6 7">NB05-1H</strain>
        <strain evidence="5">NRRL_B-16521</strain>
    </source>
</reference>
<evidence type="ECO:0000313" key="7">
    <source>
        <dbReference type="Proteomes" id="UP001272987"/>
    </source>
</evidence>
<dbReference type="Proteomes" id="UP001272987">
    <property type="component" value="Unassembled WGS sequence"/>
</dbReference>
<comment type="caution">
    <text evidence="5">The sequence shown here is derived from an EMBL/GenBank/DDBJ whole genome shotgun (WGS) entry which is preliminary data.</text>
</comment>
<sequence length="372" mass="38724">MGDPLTPHPALRVGLVGAGKISDAYLTTLAELKNLRLTAVADLDPDRARAAAGKAPGARTATLDELYDAEDVDLVLNLTIPAAHATVAHAAIAAGKHVYGEKPLATTTSAARALLDAAAEAGVRVGCAPDTVLGTGVQTARAALDAGDLGVPVAASAFMVGSGPERWHPDPEFYYQPGGGPLLDMGPYYLTSLVTLLGPVRRVVGMASAPRAERFIGQGYRAGTRFPVEVATHVTGVLEHRSGALSTLVMSFDVWGSTLPRIEVHGTDGSLSVPDPNRFDGPVELFRAGAQEWEELPVLGGYRDASRGYGVADLARAVSRGEPHRADGELAYHVLDIMESLLAAAETGSSVAVSSDCARPAAVPADTRPEER</sequence>
<dbReference type="Pfam" id="PF01408">
    <property type="entry name" value="GFO_IDH_MocA"/>
    <property type="match status" value="1"/>
</dbReference>
<dbReference type="Proteomes" id="UP001282288">
    <property type="component" value="Unassembled WGS sequence"/>
</dbReference>
<dbReference type="InterPro" id="IPR050463">
    <property type="entry name" value="Gfo/Idh/MocA_oxidrdct_glycsds"/>
</dbReference>
<proteinExistence type="predicted"/>
<evidence type="ECO:0000313" key="8">
    <source>
        <dbReference type="Proteomes" id="UP001282288"/>
    </source>
</evidence>
<dbReference type="GeneID" id="69809318"/>
<dbReference type="EMBL" id="JARAWC010000074">
    <property type="protein sequence ID" value="MDX2966923.1"/>
    <property type="molecule type" value="Genomic_DNA"/>
</dbReference>
<name>A0AAP6BLU0_9ACTN</name>
<dbReference type="InterPro" id="IPR055170">
    <property type="entry name" value="GFO_IDH_MocA-like_dom"/>
</dbReference>
<gene>
    <name evidence="5" type="ORF">PV399_45600</name>
    <name evidence="6" type="ORF">PV666_30435</name>
</gene>
<evidence type="ECO:0000259" key="3">
    <source>
        <dbReference type="Pfam" id="PF01408"/>
    </source>
</evidence>